<name>A0ABV5HCX7_9FLAO</name>
<evidence type="ECO:0000313" key="2">
    <source>
        <dbReference type="Proteomes" id="UP001589562"/>
    </source>
</evidence>
<dbReference type="Proteomes" id="UP001589562">
    <property type="component" value="Unassembled WGS sequence"/>
</dbReference>
<comment type="caution">
    <text evidence="1">The sequence shown here is derived from an EMBL/GenBank/DDBJ whole genome shotgun (WGS) entry which is preliminary data.</text>
</comment>
<accession>A0ABV5HCX7</accession>
<proteinExistence type="predicted"/>
<gene>
    <name evidence="1" type="ORF">ACFFVK_14085</name>
</gene>
<keyword evidence="2" id="KW-1185">Reference proteome</keyword>
<evidence type="ECO:0008006" key="3">
    <source>
        <dbReference type="Google" id="ProtNLM"/>
    </source>
</evidence>
<organism evidence="1 2">
    <name type="scientific">Flavobacterium gyeonganense</name>
    <dbReference type="NCBI Taxonomy" id="1310418"/>
    <lineage>
        <taxon>Bacteria</taxon>
        <taxon>Pseudomonadati</taxon>
        <taxon>Bacteroidota</taxon>
        <taxon>Flavobacteriia</taxon>
        <taxon>Flavobacteriales</taxon>
        <taxon>Flavobacteriaceae</taxon>
        <taxon>Flavobacterium</taxon>
    </lineage>
</organism>
<evidence type="ECO:0000313" key="1">
    <source>
        <dbReference type="EMBL" id="MFB9109713.1"/>
    </source>
</evidence>
<protein>
    <recommendedName>
        <fullName evidence="3">SH3 domain-containing protein</fullName>
    </recommendedName>
</protein>
<sequence length="148" mass="17403">MIKKLFLLTICSLLSNFLFSQKKILAKYALSQKISSDYELVFLKYNKNYNLYSNPRILHKGKLKLVSGFDESNYSGAKIKISKNKKYFVLDNIIKGYAYVQNDSVLHENYNCVIIDIKKSKIVYRMQSDCGGKWNKKNQWVYKNEILF</sequence>
<dbReference type="EMBL" id="JBHMFE010000018">
    <property type="protein sequence ID" value="MFB9109713.1"/>
    <property type="molecule type" value="Genomic_DNA"/>
</dbReference>
<reference evidence="1 2" key="1">
    <citation type="submission" date="2024-09" db="EMBL/GenBank/DDBJ databases">
        <authorList>
            <person name="Sun Q."/>
            <person name="Mori K."/>
        </authorList>
    </citation>
    <scope>NUCLEOTIDE SEQUENCE [LARGE SCALE GENOMIC DNA]</scope>
    <source>
        <strain evidence="1 2">CECT 8365</strain>
    </source>
</reference>
<dbReference type="RefSeq" id="WP_223678490.1">
    <property type="nucleotide sequence ID" value="NZ_CP121112.1"/>
</dbReference>